<evidence type="ECO:0000313" key="3">
    <source>
        <dbReference type="EMBL" id="NKZ17709.1"/>
    </source>
</evidence>
<dbReference type="SUPFAM" id="SSF48317">
    <property type="entry name" value="Acid phosphatase/Vanadium-dependent haloperoxidase"/>
    <property type="match status" value="1"/>
</dbReference>
<comment type="caution">
    <text evidence="3">The sequence shown here is derived from an EMBL/GenBank/DDBJ whole genome shotgun (WGS) entry which is preliminary data.</text>
</comment>
<proteinExistence type="predicted"/>
<feature type="transmembrane region" description="Helical" evidence="1">
    <location>
        <begin position="12"/>
        <end position="34"/>
    </location>
</feature>
<accession>A0A846ZDZ6</accession>
<feature type="transmembrane region" description="Helical" evidence="1">
    <location>
        <begin position="157"/>
        <end position="178"/>
    </location>
</feature>
<keyword evidence="1" id="KW-0812">Transmembrane</keyword>
<dbReference type="InterPro" id="IPR036938">
    <property type="entry name" value="PAP2/HPO_sf"/>
</dbReference>
<protein>
    <submittedName>
        <fullName evidence="3">Phosphatase PAP2 family protein</fullName>
    </submittedName>
</protein>
<keyword evidence="1" id="KW-0472">Membrane</keyword>
<name>A0A846ZDZ6_9LACO</name>
<dbReference type="AlphaFoldDB" id="A0A846ZDZ6"/>
<feature type="transmembrane region" description="Helical" evidence="1">
    <location>
        <begin position="184"/>
        <end position="204"/>
    </location>
</feature>
<dbReference type="EMBL" id="JAAXPO010000001">
    <property type="protein sequence ID" value="NKZ17709.1"/>
    <property type="molecule type" value="Genomic_DNA"/>
</dbReference>
<dbReference type="PANTHER" id="PTHR14969:SF13">
    <property type="entry name" value="AT30094P"/>
    <property type="match status" value="1"/>
</dbReference>
<feature type="transmembrane region" description="Helical" evidence="1">
    <location>
        <begin position="54"/>
        <end position="81"/>
    </location>
</feature>
<evidence type="ECO:0000313" key="4">
    <source>
        <dbReference type="Proteomes" id="UP000590460"/>
    </source>
</evidence>
<feature type="domain" description="Phosphatidic acid phosphatase type 2/haloperoxidase" evidence="2">
    <location>
        <begin position="89"/>
        <end position="199"/>
    </location>
</feature>
<feature type="transmembrane region" description="Helical" evidence="1">
    <location>
        <begin position="125"/>
        <end position="145"/>
    </location>
</feature>
<dbReference type="CDD" id="cd03392">
    <property type="entry name" value="PAP2_like_2"/>
    <property type="match status" value="1"/>
</dbReference>
<dbReference type="PANTHER" id="PTHR14969">
    <property type="entry name" value="SPHINGOSINE-1-PHOSPHATE PHOSPHOHYDROLASE"/>
    <property type="match status" value="1"/>
</dbReference>
<reference evidence="3 4" key="1">
    <citation type="submission" date="2020-04" db="EMBL/GenBank/DDBJ databases">
        <title>MicrobeNet Type strains.</title>
        <authorList>
            <person name="Nicholson A.C."/>
        </authorList>
    </citation>
    <scope>NUCLEOTIDE SEQUENCE [LARGE SCALE GENOMIC DNA]</scope>
    <source>
        <strain evidence="3 4">CCUG 54536</strain>
    </source>
</reference>
<organism evidence="3 4">
    <name type="scientific">Leuconostoc holzapfelii</name>
    <dbReference type="NCBI Taxonomy" id="434464"/>
    <lineage>
        <taxon>Bacteria</taxon>
        <taxon>Bacillati</taxon>
        <taxon>Bacillota</taxon>
        <taxon>Bacilli</taxon>
        <taxon>Lactobacillales</taxon>
        <taxon>Lactobacillaceae</taxon>
        <taxon>Leuconostoc</taxon>
    </lineage>
</organism>
<dbReference type="Gene3D" id="1.20.144.10">
    <property type="entry name" value="Phosphatidic acid phosphatase type 2/haloperoxidase"/>
    <property type="match status" value="2"/>
</dbReference>
<gene>
    <name evidence="3" type="ORF">HF966_00665</name>
</gene>
<evidence type="ECO:0000259" key="2">
    <source>
        <dbReference type="SMART" id="SM00014"/>
    </source>
</evidence>
<dbReference type="Pfam" id="PF01569">
    <property type="entry name" value="PAP2"/>
    <property type="match status" value="1"/>
</dbReference>
<dbReference type="InterPro" id="IPR000326">
    <property type="entry name" value="PAP2/HPO"/>
</dbReference>
<dbReference type="SMART" id="SM00014">
    <property type="entry name" value="acidPPc"/>
    <property type="match status" value="1"/>
</dbReference>
<feature type="transmembrane region" description="Helical" evidence="1">
    <location>
        <begin position="88"/>
        <end position="105"/>
    </location>
</feature>
<dbReference type="Proteomes" id="UP000590460">
    <property type="component" value="Unassembled WGS sequence"/>
</dbReference>
<keyword evidence="1" id="KW-1133">Transmembrane helix</keyword>
<sequence length="212" mass="23852">MFKRQIISRLTTLFAGVIFSLMLLGVLTHATWLSQFNHAGQTLIQLRSPMADTFFMTITQMGSVFTAIVLTTLLVICLLIWRQFRWGWFLTVNVAGCAGCVTYLIKNWVSNPRPQPQLLPETGYSFPSGHSMVAVLLYGSCIVLAHQMIQTRWLRQIITWSFGSLIGLIAISRVYLNVHYLSDVIAGLSLAWLLLQLSYVLLIGEKHAANHP</sequence>
<evidence type="ECO:0000256" key="1">
    <source>
        <dbReference type="SAM" id="Phobius"/>
    </source>
</evidence>
<dbReference type="RefSeq" id="WP_168675743.1">
    <property type="nucleotide sequence ID" value="NZ_BPKV01000002.1"/>
</dbReference>